<feature type="transmembrane region" description="Helical" evidence="1">
    <location>
        <begin position="113"/>
        <end position="135"/>
    </location>
</feature>
<feature type="transmembrane region" description="Helical" evidence="1">
    <location>
        <begin position="80"/>
        <end position="101"/>
    </location>
</feature>
<sequence>MDPKPLRTSEAFWLSSMAGAYAGITVQSLFKMGGVPLSELWTVPVIILGYGTLSIPFVALGLLVFGLPATPLLRRHAGRWWVGVVAVLWGALAGRLVFYAIDHGLFSGNYRFSTVRFSDMGIIYGVPTALAWWLLQRRRLLRAA</sequence>
<evidence type="ECO:0000313" key="2">
    <source>
        <dbReference type="EMBL" id="MBP0494517.1"/>
    </source>
</evidence>
<gene>
    <name evidence="2" type="ORF">J5Y10_17170</name>
</gene>
<organism evidence="2 3">
    <name type="scientific">Roseomonas indoligenes</name>
    <dbReference type="NCBI Taxonomy" id="2820811"/>
    <lineage>
        <taxon>Bacteria</taxon>
        <taxon>Pseudomonadati</taxon>
        <taxon>Pseudomonadota</taxon>
        <taxon>Alphaproteobacteria</taxon>
        <taxon>Acetobacterales</taxon>
        <taxon>Roseomonadaceae</taxon>
        <taxon>Roseomonas</taxon>
    </lineage>
</organism>
<comment type="caution">
    <text evidence="2">The sequence shown here is derived from an EMBL/GenBank/DDBJ whole genome shotgun (WGS) entry which is preliminary data.</text>
</comment>
<name>A0A940S8W3_9PROT</name>
<dbReference type="RefSeq" id="WP_209375250.1">
    <property type="nucleotide sequence ID" value="NZ_JAGIZA010000010.1"/>
</dbReference>
<dbReference type="Proteomes" id="UP000677537">
    <property type="component" value="Unassembled WGS sequence"/>
</dbReference>
<proteinExistence type="predicted"/>
<feature type="transmembrane region" description="Helical" evidence="1">
    <location>
        <begin position="12"/>
        <end position="30"/>
    </location>
</feature>
<accession>A0A940S8W3</accession>
<dbReference type="AlphaFoldDB" id="A0A940S8W3"/>
<keyword evidence="1" id="KW-1133">Transmembrane helix</keyword>
<protein>
    <submittedName>
        <fullName evidence="2">Uncharacterized protein</fullName>
    </submittedName>
</protein>
<keyword evidence="1" id="KW-0472">Membrane</keyword>
<keyword evidence="1" id="KW-0812">Transmembrane</keyword>
<feature type="transmembrane region" description="Helical" evidence="1">
    <location>
        <begin position="42"/>
        <end position="68"/>
    </location>
</feature>
<evidence type="ECO:0000313" key="3">
    <source>
        <dbReference type="Proteomes" id="UP000677537"/>
    </source>
</evidence>
<evidence type="ECO:0000256" key="1">
    <source>
        <dbReference type="SAM" id="Phobius"/>
    </source>
</evidence>
<reference evidence="2" key="1">
    <citation type="submission" date="2021-03" db="EMBL/GenBank/DDBJ databases">
        <authorList>
            <person name="So Y."/>
        </authorList>
    </citation>
    <scope>NUCLEOTIDE SEQUENCE</scope>
    <source>
        <strain evidence="2">SG15</strain>
    </source>
</reference>
<keyword evidence="3" id="KW-1185">Reference proteome</keyword>
<dbReference type="EMBL" id="JAGIZA010000010">
    <property type="protein sequence ID" value="MBP0494517.1"/>
    <property type="molecule type" value="Genomic_DNA"/>
</dbReference>